<dbReference type="AlphaFoldDB" id="C6HIJ3"/>
<dbReference type="OMA" id="KEVGCLC"/>
<gene>
    <name evidence="2" type="ORF">HCDG_05877</name>
</gene>
<evidence type="ECO:0000313" key="2">
    <source>
        <dbReference type="EMBL" id="EER39655.1"/>
    </source>
</evidence>
<feature type="region of interest" description="Disordered" evidence="1">
    <location>
        <begin position="76"/>
        <end position="112"/>
    </location>
</feature>
<accession>C6HIJ3</accession>
<reference evidence="3" key="1">
    <citation type="submission" date="2009-05" db="EMBL/GenBank/DDBJ databases">
        <title>The genome sequence of Ajellomyces capsulatus strain H143.</title>
        <authorList>
            <person name="Champion M."/>
            <person name="Cuomo C.A."/>
            <person name="Ma L.-J."/>
            <person name="Henn M.R."/>
            <person name="Sil A."/>
            <person name="Goldman B."/>
            <person name="Young S.K."/>
            <person name="Kodira C.D."/>
            <person name="Zeng Q."/>
            <person name="Koehrsen M."/>
            <person name="Alvarado L."/>
            <person name="Berlin A.M."/>
            <person name="Borenstein D."/>
            <person name="Chen Z."/>
            <person name="Engels R."/>
            <person name="Freedman E."/>
            <person name="Gellesch M."/>
            <person name="Goldberg J."/>
            <person name="Griggs A."/>
            <person name="Gujja S."/>
            <person name="Heiman D.I."/>
            <person name="Hepburn T.A."/>
            <person name="Howarth C."/>
            <person name="Jen D."/>
            <person name="Larson L."/>
            <person name="Lewis B."/>
            <person name="Mehta T."/>
            <person name="Park D."/>
            <person name="Pearson M."/>
            <person name="Roberts A."/>
            <person name="Saif S."/>
            <person name="Shea T.D."/>
            <person name="Shenoy N."/>
            <person name="Sisk P."/>
            <person name="Stolte C."/>
            <person name="Sykes S."/>
            <person name="Walk T."/>
            <person name="White J."/>
            <person name="Yandava C."/>
            <person name="Klein B."/>
            <person name="McEwen J.G."/>
            <person name="Puccia R."/>
            <person name="Goldman G.H."/>
            <person name="Felipe M.S."/>
            <person name="Nino-Vega G."/>
            <person name="San-Blas G."/>
            <person name="Taylor J.W."/>
            <person name="Mendoza L."/>
            <person name="Galagan J.E."/>
            <person name="Nusbaum C."/>
            <person name="Birren B.W."/>
        </authorList>
    </citation>
    <scope>NUCLEOTIDE SEQUENCE [LARGE SCALE GENOMIC DNA]</scope>
    <source>
        <strain evidence="3">H143</strain>
    </source>
</reference>
<feature type="compositionally biased region" description="Polar residues" evidence="1">
    <location>
        <begin position="82"/>
        <end position="97"/>
    </location>
</feature>
<organism evidence="2 3">
    <name type="scientific">Ajellomyces capsulatus (strain H143)</name>
    <name type="common">Darling's disease fungus</name>
    <name type="synonym">Histoplasma capsulatum</name>
    <dbReference type="NCBI Taxonomy" id="544712"/>
    <lineage>
        <taxon>Eukaryota</taxon>
        <taxon>Fungi</taxon>
        <taxon>Dikarya</taxon>
        <taxon>Ascomycota</taxon>
        <taxon>Pezizomycotina</taxon>
        <taxon>Eurotiomycetes</taxon>
        <taxon>Eurotiomycetidae</taxon>
        <taxon>Onygenales</taxon>
        <taxon>Ajellomycetaceae</taxon>
        <taxon>Histoplasma</taxon>
    </lineage>
</organism>
<dbReference type="EMBL" id="GG692428">
    <property type="protein sequence ID" value="EER39655.1"/>
    <property type="molecule type" value="Genomic_DNA"/>
</dbReference>
<protein>
    <submittedName>
        <fullName evidence="2">Uncharacterized protein</fullName>
    </submittedName>
</protein>
<evidence type="ECO:0000313" key="3">
    <source>
        <dbReference type="Proteomes" id="UP000002624"/>
    </source>
</evidence>
<dbReference type="VEuPathDB" id="FungiDB:HCDG_05877"/>
<dbReference type="HOGENOM" id="CLU_2145116_0_0_1"/>
<sequence>MQTSDIVLFRVKKDWRRREREKEEDRESNENRKEVGCLCVKSAVEKWPVRCPLHGKWGQAALKAVERLARCLARTTHHAEPSSLTDGTLSSSRYTGSSPGGACGWRLCSRQR</sequence>
<proteinExistence type="predicted"/>
<name>C6HIJ3_AJECH</name>
<dbReference type="Proteomes" id="UP000002624">
    <property type="component" value="Unassembled WGS sequence"/>
</dbReference>
<evidence type="ECO:0000256" key="1">
    <source>
        <dbReference type="SAM" id="MobiDB-lite"/>
    </source>
</evidence>